<name>A0ABN2D6F0_9MICO</name>
<evidence type="ECO:0000256" key="2">
    <source>
        <dbReference type="SAM" id="Phobius"/>
    </source>
</evidence>
<keyword evidence="2" id="KW-0472">Membrane</keyword>
<evidence type="ECO:0000313" key="4">
    <source>
        <dbReference type="Proteomes" id="UP001500350"/>
    </source>
</evidence>
<dbReference type="Proteomes" id="UP001500350">
    <property type="component" value="Unassembled WGS sequence"/>
</dbReference>
<gene>
    <name evidence="3" type="ORF">GCM10009763_19070</name>
</gene>
<proteinExistence type="predicted"/>
<organism evidence="3 4">
    <name type="scientific">Dermacoccus profundi</name>
    <dbReference type="NCBI Taxonomy" id="322602"/>
    <lineage>
        <taxon>Bacteria</taxon>
        <taxon>Bacillati</taxon>
        <taxon>Actinomycetota</taxon>
        <taxon>Actinomycetes</taxon>
        <taxon>Micrococcales</taxon>
        <taxon>Dermacoccaceae</taxon>
        <taxon>Dermacoccus</taxon>
    </lineage>
</organism>
<feature type="transmembrane region" description="Helical" evidence="2">
    <location>
        <begin position="20"/>
        <end position="42"/>
    </location>
</feature>
<evidence type="ECO:0000313" key="3">
    <source>
        <dbReference type="EMBL" id="GAA1571412.1"/>
    </source>
</evidence>
<keyword evidence="4" id="KW-1185">Reference proteome</keyword>
<keyword evidence="2" id="KW-0812">Transmembrane</keyword>
<comment type="caution">
    <text evidence="3">The sequence shown here is derived from an EMBL/GenBank/DDBJ whole genome shotgun (WGS) entry which is preliminary data.</text>
</comment>
<protein>
    <submittedName>
        <fullName evidence="3">Uncharacterized protein</fullName>
    </submittedName>
</protein>
<dbReference type="RefSeq" id="WP_147362732.1">
    <property type="nucleotide sequence ID" value="NZ_BAAANW010000014.1"/>
</dbReference>
<evidence type="ECO:0000256" key="1">
    <source>
        <dbReference type="SAM" id="MobiDB-lite"/>
    </source>
</evidence>
<dbReference type="EMBL" id="BAAANW010000014">
    <property type="protein sequence ID" value="GAA1571412.1"/>
    <property type="molecule type" value="Genomic_DNA"/>
</dbReference>
<feature type="compositionally biased region" description="Low complexity" evidence="1">
    <location>
        <begin position="47"/>
        <end position="64"/>
    </location>
</feature>
<accession>A0ABN2D6F0</accession>
<keyword evidence="2" id="KW-1133">Transmembrane helix</keyword>
<feature type="region of interest" description="Disordered" evidence="1">
    <location>
        <begin position="45"/>
        <end position="80"/>
    </location>
</feature>
<sequence length="235" mass="24834">MAENLTPPPVTQRASSKRRILTWTAIFLVIGLVAVAAGFFLGRGANTTQPPKSSGSTPTTSSGGAQPDGPNGCVGGKDPSTAIATAFDEPISKRGAIQFTATTLRWLTTTETDAQQLSSVGPKLVAKEPLEHYTKVNDAGSGDEKLTYSTAHSRAWVSDFDPAGEATVVFFGEMVEESNTRVVTRELPQVVFLKKQGSHWFMSETGPGQYGRGEAAKERLLSDLESKGVALAGGC</sequence>
<reference evidence="3 4" key="1">
    <citation type="journal article" date="2019" name="Int. J. Syst. Evol. Microbiol.">
        <title>The Global Catalogue of Microorganisms (GCM) 10K type strain sequencing project: providing services to taxonomists for standard genome sequencing and annotation.</title>
        <authorList>
            <consortium name="The Broad Institute Genomics Platform"/>
            <consortium name="The Broad Institute Genome Sequencing Center for Infectious Disease"/>
            <person name="Wu L."/>
            <person name="Ma J."/>
        </authorList>
    </citation>
    <scope>NUCLEOTIDE SEQUENCE [LARGE SCALE GENOMIC DNA]</scope>
    <source>
        <strain evidence="3 4">JCM 14589</strain>
    </source>
</reference>